<evidence type="ECO:0000256" key="2">
    <source>
        <dbReference type="ARBA" id="ARBA00022490"/>
    </source>
</evidence>
<dbReference type="Pfam" id="PF04356">
    <property type="entry name" value="DUF489"/>
    <property type="match status" value="1"/>
</dbReference>
<keyword evidence="2 4" id="KW-0963">Cytoplasm</keyword>
<dbReference type="SUPFAM" id="SSF101322">
    <property type="entry name" value="YcfC-like"/>
    <property type="match status" value="1"/>
</dbReference>
<name>A0A552X403_9GAMM</name>
<dbReference type="InterPro" id="IPR035932">
    <property type="entry name" value="HflD-like_sf"/>
</dbReference>
<keyword evidence="3 4" id="KW-0472">Membrane</keyword>
<evidence type="ECO:0000256" key="1">
    <source>
        <dbReference type="ARBA" id="ARBA00022475"/>
    </source>
</evidence>
<dbReference type="OrthoDB" id="9788031at2"/>
<dbReference type="AlphaFoldDB" id="A0A552X403"/>
<dbReference type="GO" id="GO:0005737">
    <property type="term" value="C:cytoplasm"/>
    <property type="evidence" value="ECO:0007669"/>
    <property type="project" value="UniProtKB-SubCell"/>
</dbReference>
<evidence type="ECO:0000313" key="5">
    <source>
        <dbReference type="EMBL" id="TRW49767.1"/>
    </source>
</evidence>
<accession>A0A552X403</accession>
<keyword evidence="1 4" id="KW-1003">Cell membrane</keyword>
<evidence type="ECO:0000313" key="6">
    <source>
        <dbReference type="Proteomes" id="UP000320359"/>
    </source>
</evidence>
<sequence length="212" mass="24015">MHRSNELPTVWHERMLAFGGIGLAAICAQQLARRGEVFPSEHSDTLIHSLLETDPENTLAVYGSIQALQPALRVLLGQLNGQGAKDVEQTRYVVGILNLERHLMKSPKALHALGRGLTQIKRQRDEFDFDHHRIIEHLGQLYSDIISPLGPRIQVHGKPECLKRPEVQHHIRAMLLAGIRSAVLWRQLGGKRRQIIFSRKRLLQAIEQLLNA</sequence>
<comment type="similarity">
    <text evidence="4">Belongs to the HflD family.</text>
</comment>
<dbReference type="PANTHER" id="PTHR38100:SF1">
    <property type="entry name" value="HIGH FREQUENCY LYSOGENIZATION PROTEIN HFLD"/>
    <property type="match status" value="1"/>
</dbReference>
<proteinExistence type="inferred from homology"/>
<dbReference type="Proteomes" id="UP000320359">
    <property type="component" value="Unassembled WGS sequence"/>
</dbReference>
<dbReference type="Gene3D" id="1.10.3890.10">
    <property type="entry name" value="HflD-like"/>
    <property type="match status" value="1"/>
</dbReference>
<dbReference type="HAMAP" id="MF_00695">
    <property type="entry name" value="HflD_protein"/>
    <property type="match status" value="1"/>
</dbReference>
<dbReference type="RefSeq" id="WP_143234188.1">
    <property type="nucleotide sequence ID" value="NZ_VJWL01000001.1"/>
</dbReference>
<dbReference type="NCBIfam" id="NF001246">
    <property type="entry name" value="PRK00218.1-2"/>
    <property type="match status" value="1"/>
</dbReference>
<keyword evidence="6" id="KW-1185">Reference proteome</keyword>
<evidence type="ECO:0000256" key="4">
    <source>
        <dbReference type="HAMAP-Rule" id="MF_00695"/>
    </source>
</evidence>
<evidence type="ECO:0000256" key="3">
    <source>
        <dbReference type="ARBA" id="ARBA00023136"/>
    </source>
</evidence>
<comment type="caution">
    <text evidence="5">The sequence shown here is derived from an EMBL/GenBank/DDBJ whole genome shotgun (WGS) entry which is preliminary data.</text>
</comment>
<comment type="subcellular location">
    <subcellularLocation>
        <location evidence="4">Cytoplasm</location>
    </subcellularLocation>
    <subcellularLocation>
        <location evidence="4">Cell membrane</location>
        <topology evidence="4">Peripheral membrane protein</topology>
        <orientation evidence="4">Cytoplasmic side</orientation>
    </subcellularLocation>
</comment>
<dbReference type="InterPro" id="IPR007451">
    <property type="entry name" value="HflD"/>
</dbReference>
<protein>
    <recommendedName>
        <fullName evidence="4">High frequency lysogenization protein HflD homolog</fullName>
    </recommendedName>
</protein>
<reference evidence="5 6" key="1">
    <citation type="submission" date="2019-07" db="EMBL/GenBank/DDBJ databases">
        <authorList>
            <person name="Yang M."/>
            <person name="Zhao D."/>
            <person name="Xiang H."/>
        </authorList>
    </citation>
    <scope>NUCLEOTIDE SEQUENCE [LARGE SCALE GENOMIC DNA]</scope>
    <source>
        <strain evidence="5 6">IM1326</strain>
    </source>
</reference>
<dbReference type="EMBL" id="VJWL01000001">
    <property type="protein sequence ID" value="TRW49767.1"/>
    <property type="molecule type" value="Genomic_DNA"/>
</dbReference>
<dbReference type="GO" id="GO:0005886">
    <property type="term" value="C:plasma membrane"/>
    <property type="evidence" value="ECO:0007669"/>
    <property type="project" value="UniProtKB-SubCell"/>
</dbReference>
<gene>
    <name evidence="4 5" type="primary">hflD</name>
    <name evidence="5" type="ORF">FM042_02605</name>
</gene>
<organism evidence="5 6">
    <name type="scientific">Aliidiomarina halalkaliphila</name>
    <dbReference type="NCBI Taxonomy" id="2593535"/>
    <lineage>
        <taxon>Bacteria</taxon>
        <taxon>Pseudomonadati</taxon>
        <taxon>Pseudomonadota</taxon>
        <taxon>Gammaproteobacteria</taxon>
        <taxon>Alteromonadales</taxon>
        <taxon>Idiomarinaceae</taxon>
        <taxon>Aliidiomarina</taxon>
    </lineage>
</organism>
<dbReference type="PANTHER" id="PTHR38100">
    <property type="entry name" value="HIGH FREQUENCY LYSOGENIZATION PROTEIN HFLD"/>
    <property type="match status" value="1"/>
</dbReference>